<comment type="caution">
    <text evidence="2">The sequence shown here is derived from an EMBL/GenBank/DDBJ whole genome shotgun (WGS) entry which is preliminary data.</text>
</comment>
<proteinExistence type="predicted"/>
<reference evidence="2 3" key="1">
    <citation type="journal article" date="2015" name="Genome Biol. Evol.">
        <title>Comparative Genomics of a Bacterivorous Green Alga Reveals Evolutionary Causalities and Consequences of Phago-Mixotrophic Mode of Nutrition.</title>
        <authorList>
            <person name="Burns J.A."/>
            <person name="Paasch A."/>
            <person name="Narechania A."/>
            <person name="Kim E."/>
        </authorList>
    </citation>
    <scope>NUCLEOTIDE SEQUENCE [LARGE SCALE GENOMIC DNA]</scope>
    <source>
        <strain evidence="2 3">PLY_AMNH</strain>
    </source>
</reference>
<feature type="region of interest" description="Disordered" evidence="1">
    <location>
        <begin position="50"/>
        <end position="73"/>
    </location>
</feature>
<dbReference type="SUPFAM" id="SSF103511">
    <property type="entry name" value="Chlorophyll a-b binding protein"/>
    <property type="match status" value="1"/>
</dbReference>
<dbReference type="EMBL" id="LGRX02034649">
    <property type="protein sequence ID" value="KAK3237298.1"/>
    <property type="molecule type" value="Genomic_DNA"/>
</dbReference>
<dbReference type="AlphaFoldDB" id="A0AAE0BIN5"/>
<gene>
    <name evidence="2" type="ORF">CYMTET_52616</name>
</gene>
<evidence type="ECO:0000256" key="1">
    <source>
        <dbReference type="SAM" id="MobiDB-lite"/>
    </source>
</evidence>
<organism evidence="2 3">
    <name type="scientific">Cymbomonas tetramitiformis</name>
    <dbReference type="NCBI Taxonomy" id="36881"/>
    <lineage>
        <taxon>Eukaryota</taxon>
        <taxon>Viridiplantae</taxon>
        <taxon>Chlorophyta</taxon>
        <taxon>Pyramimonadophyceae</taxon>
        <taxon>Pyramimonadales</taxon>
        <taxon>Pyramimonadaceae</taxon>
        <taxon>Cymbomonas</taxon>
    </lineage>
</organism>
<evidence type="ECO:0000313" key="3">
    <source>
        <dbReference type="Proteomes" id="UP001190700"/>
    </source>
</evidence>
<dbReference type="Proteomes" id="UP001190700">
    <property type="component" value="Unassembled WGS sequence"/>
</dbReference>
<name>A0AAE0BIN5_9CHLO</name>
<evidence type="ECO:0000313" key="2">
    <source>
        <dbReference type="EMBL" id="KAK3237298.1"/>
    </source>
</evidence>
<keyword evidence="3" id="KW-1185">Reference proteome</keyword>
<protein>
    <submittedName>
        <fullName evidence="2">Uncharacterized protein</fullName>
    </submittedName>
</protein>
<accession>A0AAE0BIN5</accession>
<sequence>MQAAALNSIVCPARVRSSTTQLRGGVSALRPAKTCQRAFKSTRRCSAMFASEDSSSEKPKIPPTPMGLPVPSRKPNLVEDQLNLGFYESSEIINGRFAMFGIFALVIVEAILGEGLLEFIGVEVGNGINLGF</sequence>
<dbReference type="GO" id="GO:0009507">
    <property type="term" value="C:chloroplast"/>
    <property type="evidence" value="ECO:0007669"/>
    <property type="project" value="UniProtKB-SubCell"/>
</dbReference>
<dbReference type="Gene3D" id="1.10.3460.10">
    <property type="entry name" value="Chlorophyll a/b binding protein domain"/>
    <property type="match status" value="1"/>
</dbReference>